<dbReference type="OrthoDB" id="676304at2759"/>
<gene>
    <name evidence="3" type="ORF">FBUS_09946</name>
</gene>
<name>A0A8E0VNV8_9TREM</name>
<dbReference type="InterPro" id="IPR044822">
    <property type="entry name" value="Myb_DNA-bind_4"/>
</dbReference>
<comment type="caution">
    <text evidence="3">The sequence shown here is derived from an EMBL/GenBank/DDBJ whole genome shotgun (WGS) entry which is preliminary data.</text>
</comment>
<protein>
    <recommendedName>
        <fullName evidence="2">Myb/SANT-like DNA-binding domain-containing protein</fullName>
    </recommendedName>
</protein>
<accession>A0A8E0VNV8</accession>
<dbReference type="EMBL" id="LUCM01003196">
    <property type="protein sequence ID" value="KAA0196203.1"/>
    <property type="molecule type" value="Genomic_DNA"/>
</dbReference>
<evidence type="ECO:0000259" key="2">
    <source>
        <dbReference type="Pfam" id="PF13837"/>
    </source>
</evidence>
<evidence type="ECO:0000313" key="3">
    <source>
        <dbReference type="EMBL" id="KAA0196203.1"/>
    </source>
</evidence>
<proteinExistence type="predicted"/>
<dbReference type="Gene3D" id="1.10.10.60">
    <property type="entry name" value="Homeodomain-like"/>
    <property type="match status" value="1"/>
</dbReference>
<feature type="region of interest" description="Disordered" evidence="1">
    <location>
        <begin position="130"/>
        <end position="179"/>
    </location>
</feature>
<keyword evidence="4" id="KW-1185">Reference proteome</keyword>
<reference evidence="3" key="1">
    <citation type="submission" date="2019-05" db="EMBL/GenBank/DDBJ databases">
        <title>Annotation for the trematode Fasciolopsis buski.</title>
        <authorList>
            <person name="Choi Y.-J."/>
        </authorList>
    </citation>
    <scope>NUCLEOTIDE SEQUENCE</scope>
    <source>
        <strain evidence="3">HT</strain>
        <tissue evidence="3">Whole worm</tissue>
    </source>
</reference>
<dbReference type="Proteomes" id="UP000728185">
    <property type="component" value="Unassembled WGS sequence"/>
</dbReference>
<dbReference type="Pfam" id="PF13837">
    <property type="entry name" value="Myb_DNA-bind_4"/>
    <property type="match status" value="1"/>
</dbReference>
<feature type="domain" description="Myb/SANT-like DNA-binding" evidence="2">
    <location>
        <begin position="34"/>
        <end position="92"/>
    </location>
</feature>
<dbReference type="AlphaFoldDB" id="A0A8E0VNV8"/>
<organism evidence="3 4">
    <name type="scientific">Fasciolopsis buskii</name>
    <dbReference type="NCBI Taxonomy" id="27845"/>
    <lineage>
        <taxon>Eukaryota</taxon>
        <taxon>Metazoa</taxon>
        <taxon>Spiralia</taxon>
        <taxon>Lophotrochozoa</taxon>
        <taxon>Platyhelminthes</taxon>
        <taxon>Trematoda</taxon>
        <taxon>Digenea</taxon>
        <taxon>Plagiorchiida</taxon>
        <taxon>Echinostomata</taxon>
        <taxon>Echinostomatoidea</taxon>
        <taxon>Fasciolidae</taxon>
        <taxon>Fasciolopsis</taxon>
    </lineage>
</organism>
<feature type="compositionally biased region" description="Polar residues" evidence="1">
    <location>
        <begin position="141"/>
        <end position="159"/>
    </location>
</feature>
<evidence type="ECO:0000313" key="4">
    <source>
        <dbReference type="Proteomes" id="UP000728185"/>
    </source>
</evidence>
<sequence>MPPEEDEENDTEQTPSFALVVDSPHHPADYSEKVHWSNQNVQTLLDCVEKHLDESKIQKKHMQVWQTIRAEMEALGFTMEHCYNKWKNLRRDVSLLVNNPQNAVRNADILRRVARLILVIYPNVDATTMQVSGKRDDGKSAPSTPIGSRQLNRQINLPTSLHAPDSLPNGVGKHKGGGNPKCENMETNCVPGAALFPNLTSDNDVRDYTTVIPSTKGDPETNKPSTGFFFFFIPAAAALLVQSQIFTDLLRQESESPPMDEPPVHHPAASIPKENVHMRLTDMVTHLADELRAAGMRRRATLDHLLGITQGSRIPTILIQNSKQDASYLI</sequence>
<evidence type="ECO:0000256" key="1">
    <source>
        <dbReference type="SAM" id="MobiDB-lite"/>
    </source>
</evidence>